<dbReference type="Pfam" id="PF00486">
    <property type="entry name" value="Trans_reg_C"/>
    <property type="match status" value="1"/>
</dbReference>
<feature type="domain" description="OmpR/PhoB-type" evidence="10">
    <location>
        <begin position="132"/>
        <end position="231"/>
    </location>
</feature>
<feature type="modified residue" description="4-aspartylphosphate" evidence="7">
    <location>
        <position position="55"/>
    </location>
</feature>
<comment type="caution">
    <text evidence="11">The sequence shown here is derived from an EMBL/GenBank/DDBJ whole genome shotgun (WGS) entry which is preliminary data.</text>
</comment>
<evidence type="ECO:0000256" key="5">
    <source>
        <dbReference type="ARBA" id="ARBA00023125"/>
    </source>
</evidence>
<dbReference type="Proteomes" id="UP000535491">
    <property type="component" value="Unassembled WGS sequence"/>
</dbReference>
<evidence type="ECO:0000256" key="1">
    <source>
        <dbReference type="ARBA" id="ARBA00004496"/>
    </source>
</evidence>
<dbReference type="Gene3D" id="6.10.250.690">
    <property type="match status" value="1"/>
</dbReference>
<dbReference type="Gene3D" id="3.40.50.2300">
    <property type="match status" value="1"/>
</dbReference>
<evidence type="ECO:0000256" key="2">
    <source>
        <dbReference type="ARBA" id="ARBA00022553"/>
    </source>
</evidence>
<dbReference type="InterPro" id="IPR001867">
    <property type="entry name" value="OmpR/PhoB-type_DNA-bd"/>
</dbReference>
<dbReference type="GO" id="GO:0000976">
    <property type="term" value="F:transcription cis-regulatory region binding"/>
    <property type="evidence" value="ECO:0007669"/>
    <property type="project" value="TreeGrafter"/>
</dbReference>
<reference evidence="11 12" key="1">
    <citation type="submission" date="2020-07" db="EMBL/GenBank/DDBJ databases">
        <authorList>
            <person name="Feng H."/>
        </authorList>
    </citation>
    <scope>NUCLEOTIDE SEQUENCE [LARGE SCALE GENOMIC DNA]</scope>
    <source>
        <strain evidence="12">s-10</strain>
    </source>
</reference>
<dbReference type="SMART" id="SM00862">
    <property type="entry name" value="Trans_reg_C"/>
    <property type="match status" value="1"/>
</dbReference>
<dbReference type="InterPro" id="IPR036388">
    <property type="entry name" value="WH-like_DNA-bd_sf"/>
</dbReference>
<evidence type="ECO:0000256" key="8">
    <source>
        <dbReference type="PROSITE-ProRule" id="PRU01091"/>
    </source>
</evidence>
<keyword evidence="12" id="KW-1185">Reference proteome</keyword>
<dbReference type="RefSeq" id="WP_181752824.1">
    <property type="nucleotide sequence ID" value="NZ_JACEIQ010000015.1"/>
</dbReference>
<evidence type="ECO:0000256" key="4">
    <source>
        <dbReference type="ARBA" id="ARBA00023015"/>
    </source>
</evidence>
<evidence type="ECO:0000259" key="9">
    <source>
        <dbReference type="PROSITE" id="PS50110"/>
    </source>
</evidence>
<gene>
    <name evidence="11" type="ORF">H1191_13950</name>
</gene>
<dbReference type="FunFam" id="1.10.10.10:FF:000018">
    <property type="entry name" value="DNA-binding response regulator ResD"/>
    <property type="match status" value="1"/>
</dbReference>
<dbReference type="EMBL" id="JACEIQ010000015">
    <property type="protein sequence ID" value="MBA4495407.1"/>
    <property type="molecule type" value="Genomic_DNA"/>
</dbReference>
<evidence type="ECO:0000256" key="7">
    <source>
        <dbReference type="PROSITE-ProRule" id="PRU00169"/>
    </source>
</evidence>
<dbReference type="InterPro" id="IPR011006">
    <property type="entry name" value="CheY-like_superfamily"/>
</dbReference>
<dbReference type="InterPro" id="IPR016032">
    <property type="entry name" value="Sig_transdc_resp-reg_C-effctor"/>
</dbReference>
<dbReference type="Gene3D" id="1.10.10.10">
    <property type="entry name" value="Winged helix-like DNA-binding domain superfamily/Winged helix DNA-binding domain"/>
    <property type="match status" value="1"/>
</dbReference>
<evidence type="ECO:0000256" key="3">
    <source>
        <dbReference type="ARBA" id="ARBA00023012"/>
    </source>
</evidence>
<dbReference type="GO" id="GO:0005829">
    <property type="term" value="C:cytosol"/>
    <property type="evidence" value="ECO:0007669"/>
    <property type="project" value="TreeGrafter"/>
</dbReference>
<sequence>MLDPKILVVDDEPDLLKLILKTMRSEGFQHIYTAEDGRRALELVAQVQPDFIILDVMLPDLTGYEICSEIKKISDAAVFFLTARTTDLDQLTGYSMGADDYICKPFNPLILAAKIKARLNRMKKSSVPASQTSCFRFGRFVLDEKEGTLTVDGQSVPCTAKEMKLLAFFCKHPNQVFSINHLYTEVWGGDSFGYENTVIVHIHSLRKKIEVDPGRPKYLLNIRGLGYKLVNPEPAT</sequence>
<keyword evidence="6" id="KW-0804">Transcription</keyword>
<dbReference type="PROSITE" id="PS50110">
    <property type="entry name" value="RESPONSE_REGULATORY"/>
    <property type="match status" value="1"/>
</dbReference>
<keyword evidence="2 7" id="KW-0597">Phosphoprotein</keyword>
<dbReference type="PROSITE" id="PS51755">
    <property type="entry name" value="OMPR_PHOB"/>
    <property type="match status" value="1"/>
</dbReference>
<evidence type="ECO:0000259" key="10">
    <source>
        <dbReference type="PROSITE" id="PS51755"/>
    </source>
</evidence>
<keyword evidence="4" id="KW-0805">Transcription regulation</keyword>
<dbReference type="GO" id="GO:0000156">
    <property type="term" value="F:phosphorelay response regulator activity"/>
    <property type="evidence" value="ECO:0007669"/>
    <property type="project" value="TreeGrafter"/>
</dbReference>
<dbReference type="CDD" id="cd17574">
    <property type="entry name" value="REC_OmpR"/>
    <property type="match status" value="1"/>
</dbReference>
<comment type="subcellular location">
    <subcellularLocation>
        <location evidence="1">Cytoplasm</location>
    </subcellularLocation>
</comment>
<dbReference type="SMART" id="SM00448">
    <property type="entry name" value="REC"/>
    <property type="match status" value="1"/>
</dbReference>
<dbReference type="InterPro" id="IPR039420">
    <property type="entry name" value="WalR-like"/>
</dbReference>
<keyword evidence="5 8" id="KW-0238">DNA-binding</keyword>
<name>A0A7W2A9P3_9BACL</name>
<feature type="DNA-binding region" description="OmpR/PhoB-type" evidence="8">
    <location>
        <begin position="132"/>
        <end position="231"/>
    </location>
</feature>
<dbReference type="SUPFAM" id="SSF46894">
    <property type="entry name" value="C-terminal effector domain of the bipartite response regulators"/>
    <property type="match status" value="1"/>
</dbReference>
<dbReference type="GO" id="GO:0032993">
    <property type="term" value="C:protein-DNA complex"/>
    <property type="evidence" value="ECO:0007669"/>
    <property type="project" value="TreeGrafter"/>
</dbReference>
<dbReference type="GO" id="GO:0006355">
    <property type="term" value="P:regulation of DNA-templated transcription"/>
    <property type="evidence" value="ECO:0007669"/>
    <property type="project" value="InterPro"/>
</dbReference>
<dbReference type="InterPro" id="IPR001789">
    <property type="entry name" value="Sig_transdc_resp-reg_receiver"/>
</dbReference>
<dbReference type="Pfam" id="PF00072">
    <property type="entry name" value="Response_reg"/>
    <property type="match status" value="1"/>
</dbReference>
<feature type="domain" description="Response regulatory" evidence="9">
    <location>
        <begin position="5"/>
        <end position="119"/>
    </location>
</feature>
<keyword evidence="3" id="KW-0902">Two-component regulatory system</keyword>
<dbReference type="PANTHER" id="PTHR48111">
    <property type="entry name" value="REGULATOR OF RPOS"/>
    <property type="match status" value="1"/>
</dbReference>
<dbReference type="SUPFAM" id="SSF52172">
    <property type="entry name" value="CheY-like"/>
    <property type="match status" value="1"/>
</dbReference>
<dbReference type="AlphaFoldDB" id="A0A7W2A9P3"/>
<organism evidence="11 12">
    <name type="scientific">Paenactinomyces guangxiensis</name>
    <dbReference type="NCBI Taxonomy" id="1490290"/>
    <lineage>
        <taxon>Bacteria</taxon>
        <taxon>Bacillati</taxon>
        <taxon>Bacillota</taxon>
        <taxon>Bacilli</taxon>
        <taxon>Bacillales</taxon>
        <taxon>Thermoactinomycetaceae</taxon>
        <taxon>Paenactinomyces</taxon>
    </lineage>
</organism>
<proteinExistence type="predicted"/>
<protein>
    <submittedName>
        <fullName evidence="11">Response regulator transcription factor</fullName>
    </submittedName>
</protein>
<evidence type="ECO:0000313" key="12">
    <source>
        <dbReference type="Proteomes" id="UP000535491"/>
    </source>
</evidence>
<evidence type="ECO:0000256" key="6">
    <source>
        <dbReference type="ARBA" id="ARBA00023163"/>
    </source>
</evidence>
<dbReference type="PANTHER" id="PTHR48111:SF52">
    <property type="entry name" value="TRANSCRIPTIONAL REGULATORY PROTEIN YVRH"/>
    <property type="match status" value="1"/>
</dbReference>
<evidence type="ECO:0000313" key="11">
    <source>
        <dbReference type="EMBL" id="MBA4495407.1"/>
    </source>
</evidence>
<accession>A0A7W2A9P3</accession>
<dbReference type="CDD" id="cd00383">
    <property type="entry name" value="trans_reg_C"/>
    <property type="match status" value="1"/>
</dbReference>